<proteinExistence type="predicted"/>
<dbReference type="Proteomes" id="UP000054270">
    <property type="component" value="Unassembled WGS sequence"/>
</dbReference>
<evidence type="ECO:0000313" key="3">
    <source>
        <dbReference type="Proteomes" id="UP000054270"/>
    </source>
</evidence>
<accession>A0A0D2NDM4</accession>
<sequence>MPRLDQFLARVLRTNKPASTNQSPPRTITIQYPNGDVVHRERLRARTCDERTRGRRVRPERRVRLDDGAVTYPAPWISFPSNQVFPPPIVRRVARPSHSGRPHAPCRGQALVHPFAAASTHGHRAPRRPRHTLACSRCVCRARVRVRRGRRHRPAGRRALPCSRATSPAPLQRGLSAPGHSRAPRAHARLRRAR</sequence>
<protein>
    <submittedName>
        <fullName evidence="2">Uncharacterized protein</fullName>
    </submittedName>
</protein>
<dbReference type="AlphaFoldDB" id="A0A0D2NDM4"/>
<feature type="compositionally biased region" description="Basic residues" evidence="1">
    <location>
        <begin position="182"/>
        <end position="194"/>
    </location>
</feature>
<dbReference type="EMBL" id="KN817608">
    <property type="protein sequence ID" value="KJA17154.1"/>
    <property type="molecule type" value="Genomic_DNA"/>
</dbReference>
<keyword evidence="3" id="KW-1185">Reference proteome</keyword>
<feature type="region of interest" description="Disordered" evidence="1">
    <location>
        <begin position="148"/>
        <end position="194"/>
    </location>
</feature>
<reference evidence="3" key="1">
    <citation type="submission" date="2014-04" db="EMBL/GenBank/DDBJ databases">
        <title>Evolutionary Origins and Diversification of the Mycorrhizal Mutualists.</title>
        <authorList>
            <consortium name="DOE Joint Genome Institute"/>
            <consortium name="Mycorrhizal Genomics Consortium"/>
            <person name="Kohler A."/>
            <person name="Kuo A."/>
            <person name="Nagy L.G."/>
            <person name="Floudas D."/>
            <person name="Copeland A."/>
            <person name="Barry K.W."/>
            <person name="Cichocki N."/>
            <person name="Veneault-Fourrey C."/>
            <person name="LaButti K."/>
            <person name="Lindquist E.A."/>
            <person name="Lipzen A."/>
            <person name="Lundell T."/>
            <person name="Morin E."/>
            <person name="Murat C."/>
            <person name="Riley R."/>
            <person name="Ohm R."/>
            <person name="Sun H."/>
            <person name="Tunlid A."/>
            <person name="Henrissat B."/>
            <person name="Grigoriev I.V."/>
            <person name="Hibbett D.S."/>
            <person name="Martin F."/>
        </authorList>
    </citation>
    <scope>NUCLEOTIDE SEQUENCE [LARGE SCALE GENOMIC DNA]</scope>
    <source>
        <strain evidence="3">FD-334 SS-4</strain>
    </source>
</reference>
<evidence type="ECO:0000313" key="2">
    <source>
        <dbReference type="EMBL" id="KJA17154.1"/>
    </source>
</evidence>
<evidence type="ECO:0000256" key="1">
    <source>
        <dbReference type="SAM" id="MobiDB-lite"/>
    </source>
</evidence>
<name>A0A0D2NDM4_HYPSF</name>
<gene>
    <name evidence="2" type="ORF">HYPSUDRAFT_1042512</name>
</gene>
<organism evidence="2 3">
    <name type="scientific">Hypholoma sublateritium (strain FD-334 SS-4)</name>
    <dbReference type="NCBI Taxonomy" id="945553"/>
    <lineage>
        <taxon>Eukaryota</taxon>
        <taxon>Fungi</taxon>
        <taxon>Dikarya</taxon>
        <taxon>Basidiomycota</taxon>
        <taxon>Agaricomycotina</taxon>
        <taxon>Agaricomycetes</taxon>
        <taxon>Agaricomycetidae</taxon>
        <taxon>Agaricales</taxon>
        <taxon>Agaricineae</taxon>
        <taxon>Strophariaceae</taxon>
        <taxon>Hypholoma</taxon>
    </lineage>
</organism>